<keyword evidence="3" id="KW-0808">Transferase</keyword>
<dbReference type="Proteomes" id="UP000824037">
    <property type="component" value="Unassembled WGS sequence"/>
</dbReference>
<dbReference type="InterPro" id="IPR049577">
    <property type="entry name" value="GMPP_N"/>
</dbReference>
<dbReference type="Pfam" id="PF00483">
    <property type="entry name" value="NTP_transferase"/>
    <property type="match status" value="1"/>
</dbReference>
<dbReference type="CDD" id="cd02509">
    <property type="entry name" value="GDP-M1P_Guanylyltransferase"/>
    <property type="match status" value="1"/>
</dbReference>
<dbReference type="SUPFAM" id="SSF159283">
    <property type="entry name" value="Guanosine diphospho-D-mannose pyrophosphorylase/mannose-6-phosphate isomerase linker domain"/>
    <property type="match status" value="1"/>
</dbReference>
<dbReference type="AlphaFoldDB" id="A0A9D2J4W4"/>
<dbReference type="EMBL" id="DXBY01000140">
    <property type="protein sequence ID" value="HIZ35769.1"/>
    <property type="molecule type" value="Genomic_DNA"/>
</dbReference>
<evidence type="ECO:0000313" key="3">
    <source>
        <dbReference type="EMBL" id="HIZ35769.1"/>
    </source>
</evidence>
<reference evidence="3" key="1">
    <citation type="journal article" date="2021" name="PeerJ">
        <title>Extensive microbial diversity within the chicken gut microbiome revealed by metagenomics and culture.</title>
        <authorList>
            <person name="Gilroy R."/>
            <person name="Ravi A."/>
            <person name="Getino M."/>
            <person name="Pursley I."/>
            <person name="Horton D.L."/>
            <person name="Alikhan N.F."/>
            <person name="Baker D."/>
            <person name="Gharbi K."/>
            <person name="Hall N."/>
            <person name="Watson M."/>
            <person name="Adriaenssens E.M."/>
            <person name="Foster-Nyarko E."/>
            <person name="Jarju S."/>
            <person name="Secka A."/>
            <person name="Antonio M."/>
            <person name="Oren A."/>
            <person name="Chaudhuri R.R."/>
            <person name="La Ragione R."/>
            <person name="Hildebrand F."/>
            <person name="Pallen M.J."/>
        </authorList>
    </citation>
    <scope>NUCLEOTIDE SEQUENCE</scope>
    <source>
        <strain evidence="3">ChiGjej4B4-7305</strain>
    </source>
</reference>
<dbReference type="InterPro" id="IPR029044">
    <property type="entry name" value="Nucleotide-diphossugar_trans"/>
</dbReference>
<keyword evidence="3" id="KW-0548">Nucleotidyltransferase</keyword>
<dbReference type="PANTHER" id="PTHR46390:SF1">
    <property type="entry name" value="MANNOSE-1-PHOSPHATE GUANYLYLTRANSFERASE"/>
    <property type="match status" value="1"/>
</dbReference>
<dbReference type="Gene3D" id="3.90.550.10">
    <property type="entry name" value="Spore Coat Polysaccharide Biosynthesis Protein SpsA, Chain A"/>
    <property type="match status" value="1"/>
</dbReference>
<dbReference type="GO" id="GO:0004475">
    <property type="term" value="F:mannose-1-phosphate guanylyltransferase (GTP) activity"/>
    <property type="evidence" value="ECO:0007669"/>
    <property type="project" value="InterPro"/>
</dbReference>
<dbReference type="PANTHER" id="PTHR46390">
    <property type="entry name" value="MANNOSE-1-PHOSPHATE GUANYLYLTRANSFERASE"/>
    <property type="match status" value="1"/>
</dbReference>
<protein>
    <submittedName>
        <fullName evidence="3">Mannose-1-phosphate guanylyltransferase</fullName>
    </submittedName>
</protein>
<evidence type="ECO:0000259" key="1">
    <source>
        <dbReference type="Pfam" id="PF00483"/>
    </source>
</evidence>
<reference evidence="3" key="2">
    <citation type="submission" date="2021-04" db="EMBL/GenBank/DDBJ databases">
        <authorList>
            <person name="Gilroy R."/>
        </authorList>
    </citation>
    <scope>NUCLEOTIDE SEQUENCE</scope>
    <source>
        <strain evidence="3">ChiGjej4B4-7305</strain>
    </source>
</reference>
<dbReference type="SUPFAM" id="SSF53448">
    <property type="entry name" value="Nucleotide-diphospho-sugar transferases"/>
    <property type="match status" value="1"/>
</dbReference>
<proteinExistence type="predicted"/>
<dbReference type="GO" id="GO:0009298">
    <property type="term" value="P:GDP-mannose biosynthetic process"/>
    <property type="evidence" value="ECO:0007669"/>
    <property type="project" value="TreeGrafter"/>
</dbReference>
<name>A0A9D2J4W4_9MICO</name>
<dbReference type="InterPro" id="IPR054566">
    <property type="entry name" value="ManC/GMP-like_b-helix"/>
</dbReference>
<accession>A0A9D2J4W4</accession>
<gene>
    <name evidence="3" type="ORF">H9815_08315</name>
</gene>
<feature type="domain" description="MannoseP isomerase/GMP-like beta-helix" evidence="2">
    <location>
        <begin position="317"/>
        <end position="360"/>
    </location>
</feature>
<organism evidence="3 4">
    <name type="scientific">Candidatus Ruania gallistercoris</name>
    <dbReference type="NCBI Taxonomy" id="2838746"/>
    <lineage>
        <taxon>Bacteria</taxon>
        <taxon>Bacillati</taxon>
        <taxon>Actinomycetota</taxon>
        <taxon>Actinomycetes</taxon>
        <taxon>Micrococcales</taxon>
        <taxon>Ruaniaceae</taxon>
        <taxon>Ruania</taxon>
    </lineage>
</organism>
<evidence type="ECO:0000259" key="2">
    <source>
        <dbReference type="Pfam" id="PF22640"/>
    </source>
</evidence>
<dbReference type="InterPro" id="IPR005835">
    <property type="entry name" value="NTP_transferase_dom"/>
</dbReference>
<dbReference type="InterPro" id="IPR051161">
    <property type="entry name" value="Mannose-6P_isomerase_type2"/>
</dbReference>
<comment type="caution">
    <text evidence="3">The sequence shown here is derived from an EMBL/GenBank/DDBJ whole genome shotgun (WGS) entry which is preliminary data.</text>
</comment>
<evidence type="ECO:0000313" key="4">
    <source>
        <dbReference type="Proteomes" id="UP000824037"/>
    </source>
</evidence>
<sequence>MQQTFYAVVPAGGAGTRLWPLSRRSAPKFLHDLTGSGRTLVQATWDRLAPLTDAQLVVTGTAHAAAVAEQLPDLPADDLLAEPSPRDSMAAIGLAAAVLEVRHPDQDVVIGSFAADHVITDDEQFTRAVATAVQLARADYVATIGIEPTGPATAFGYIHLGPAVPGIDGAHQVLGFTEKPDADTAAEYLATGAYRWNAGMFVVRTRVLLAHLDRLQPALAAGLRTIAAAWDGPERDQVLAQEWPALTRIAIDHAIAEPVAAAGGVAVVPGQFGWDDVGDWASLAGLLPAAHGQGPDGARVLGEQRLAQVTGSPGSLVVPGSGRRVVLLHLPDAVVVDTPDALLVTRIDQAQRVKDVVSALGAEPWGEQLL</sequence>
<dbReference type="Pfam" id="PF22640">
    <property type="entry name" value="ManC_GMP_beta-helix"/>
    <property type="match status" value="1"/>
</dbReference>
<feature type="domain" description="Nucleotidyl transferase" evidence="1">
    <location>
        <begin position="7"/>
        <end position="284"/>
    </location>
</feature>